<dbReference type="InterPro" id="IPR019909">
    <property type="entry name" value="Haem_uptake_protein_IsdC"/>
</dbReference>
<evidence type="ECO:0000313" key="12">
    <source>
        <dbReference type="Proteomes" id="UP000018895"/>
    </source>
</evidence>
<name>W4QHC6_9BACI</name>
<evidence type="ECO:0000256" key="4">
    <source>
        <dbReference type="ARBA" id="ARBA00022729"/>
    </source>
</evidence>
<proteinExistence type="predicted"/>
<dbReference type="PANTHER" id="PTHR37824:SF1">
    <property type="entry name" value="IRON-REGULATED SURFACE DETERMINANT PROTEIN C"/>
    <property type="match status" value="1"/>
</dbReference>
<evidence type="ECO:0000256" key="6">
    <source>
        <dbReference type="ARBA" id="ARBA00023088"/>
    </source>
</evidence>
<dbReference type="Gene3D" id="2.60.40.1850">
    <property type="match status" value="1"/>
</dbReference>
<organism evidence="11 12">
    <name type="scientific">Halalkalibacter hemicellulosilyticusJCM 9152</name>
    <dbReference type="NCBI Taxonomy" id="1236971"/>
    <lineage>
        <taxon>Bacteria</taxon>
        <taxon>Bacillati</taxon>
        <taxon>Bacillota</taxon>
        <taxon>Bacilli</taxon>
        <taxon>Bacillales</taxon>
        <taxon>Bacillaceae</taxon>
        <taxon>Halalkalibacter</taxon>
    </lineage>
</organism>
<keyword evidence="8" id="KW-0812">Transmembrane</keyword>
<reference evidence="11" key="1">
    <citation type="journal article" date="2014" name="Genome Announc.">
        <title>Draft Genome Sequences of Three Alkaliphilic Bacillus Strains, Bacillus wakoensis JCM 9140T, Bacillus akibai JCM 9157T, and Bacillus hemicellulosilyticus JCM 9152T.</title>
        <authorList>
            <person name="Yuki M."/>
            <person name="Oshima K."/>
            <person name="Suda W."/>
            <person name="Oshida Y."/>
            <person name="Kitamura K."/>
            <person name="Iida T."/>
            <person name="Hattori M."/>
            <person name="Ohkuma M."/>
        </authorList>
    </citation>
    <scope>NUCLEOTIDE SEQUENCE [LARGE SCALE GENOMIC DNA]</scope>
    <source>
        <strain evidence="11">JCM 9152</strain>
    </source>
</reference>
<dbReference type="Pfam" id="PF05031">
    <property type="entry name" value="NEAT"/>
    <property type="match status" value="1"/>
</dbReference>
<feature type="region of interest" description="Disordered" evidence="7">
    <location>
        <begin position="155"/>
        <end position="190"/>
    </location>
</feature>
<keyword evidence="2" id="KW-0134">Cell wall</keyword>
<dbReference type="EMBL" id="BAUU01000015">
    <property type="protein sequence ID" value="GAE31053.1"/>
    <property type="molecule type" value="Genomic_DNA"/>
</dbReference>
<dbReference type="SUPFAM" id="SSF158911">
    <property type="entry name" value="NEAT domain-like"/>
    <property type="match status" value="1"/>
</dbReference>
<evidence type="ECO:0000256" key="5">
    <source>
        <dbReference type="ARBA" id="ARBA00023004"/>
    </source>
</evidence>
<keyword evidence="5" id="KW-0408">Iron</keyword>
<evidence type="ECO:0000256" key="9">
    <source>
        <dbReference type="SAM" id="SignalP"/>
    </source>
</evidence>
<feature type="signal peptide" evidence="9">
    <location>
        <begin position="1"/>
        <end position="28"/>
    </location>
</feature>
<dbReference type="Proteomes" id="UP000018895">
    <property type="component" value="Unassembled WGS sequence"/>
</dbReference>
<dbReference type="GO" id="GO:0030492">
    <property type="term" value="F:hemoglobin binding"/>
    <property type="evidence" value="ECO:0007669"/>
    <property type="project" value="InterPro"/>
</dbReference>
<evidence type="ECO:0000256" key="3">
    <source>
        <dbReference type="ARBA" id="ARBA00022525"/>
    </source>
</evidence>
<dbReference type="NCBIfam" id="TIGR03656">
    <property type="entry name" value="IsdC"/>
    <property type="match status" value="1"/>
</dbReference>
<evidence type="ECO:0000259" key="10">
    <source>
        <dbReference type="PROSITE" id="PS50978"/>
    </source>
</evidence>
<feature type="domain" description="NEAT" evidence="10">
    <location>
        <begin position="32"/>
        <end position="153"/>
    </location>
</feature>
<dbReference type="InterPro" id="IPR037250">
    <property type="entry name" value="NEAT_dom_sf"/>
</dbReference>
<dbReference type="InterPro" id="IPR050436">
    <property type="entry name" value="IsdA"/>
</dbReference>
<keyword evidence="8" id="KW-1133">Transmembrane helix</keyword>
<dbReference type="CDD" id="cd06920">
    <property type="entry name" value="NEAT"/>
    <property type="match status" value="1"/>
</dbReference>
<evidence type="ECO:0000256" key="2">
    <source>
        <dbReference type="ARBA" id="ARBA00022512"/>
    </source>
</evidence>
<dbReference type="OrthoDB" id="2413751at2"/>
<dbReference type="PROSITE" id="PS50978">
    <property type="entry name" value="NEAT"/>
    <property type="match status" value="1"/>
</dbReference>
<protein>
    <submittedName>
        <fullName evidence="11">NPQTN cell wall anchored protein IsdC</fullName>
    </submittedName>
</protein>
<evidence type="ECO:0000256" key="1">
    <source>
        <dbReference type="ARBA" id="ARBA00004168"/>
    </source>
</evidence>
<dbReference type="GO" id="GO:0009274">
    <property type="term" value="C:peptidoglycan-based cell wall"/>
    <property type="evidence" value="ECO:0007669"/>
    <property type="project" value="InterPro"/>
</dbReference>
<dbReference type="PANTHER" id="PTHR37824">
    <property type="entry name" value="IRON-REGULATED SURFACE DETERMINANT PROTEIN C"/>
    <property type="match status" value="1"/>
</dbReference>
<accession>W4QHC6</accession>
<keyword evidence="8" id="KW-0472">Membrane</keyword>
<evidence type="ECO:0000256" key="8">
    <source>
        <dbReference type="SAM" id="Phobius"/>
    </source>
</evidence>
<dbReference type="STRING" id="1236971.JCM9152_2491"/>
<dbReference type="InterPro" id="IPR006635">
    <property type="entry name" value="NEAT_dom"/>
</dbReference>
<dbReference type="RefSeq" id="WP_035344234.1">
    <property type="nucleotide sequence ID" value="NZ_BAUU01000015.1"/>
</dbReference>
<sequence>MLLEKISMKLLLLFTFFALLMMPIQVFASPDLEDGTYTIGYTVLHADNDSASIANDYWEKPATLYVEDGQMKLEMTLNHSSWITEFKTPVNGSFQDVNVIRTDDADDKRVVQFPVDDLSSPLAAHIHVIVEDINYDHSYTIRFDFDLNQINPVSVQSESEGKQEENNGSVAQIEDDDENEDRGGATNQEANPQTGDLSFIWLYALATIVFGFILVRKVNALGRS</sequence>
<keyword evidence="12" id="KW-1185">Reference proteome</keyword>
<comment type="caution">
    <text evidence="11">The sequence shown here is derived from an EMBL/GenBank/DDBJ whole genome shotgun (WGS) entry which is preliminary data.</text>
</comment>
<feature type="transmembrane region" description="Helical" evidence="8">
    <location>
        <begin position="197"/>
        <end position="215"/>
    </location>
</feature>
<evidence type="ECO:0000313" key="11">
    <source>
        <dbReference type="EMBL" id="GAE31053.1"/>
    </source>
</evidence>
<comment type="subcellular location">
    <subcellularLocation>
        <location evidence="1">Secreted</location>
        <location evidence="1">Cell wall</location>
        <topology evidence="1">Peptidoglycan-anchor</topology>
    </subcellularLocation>
</comment>
<feature type="chain" id="PRO_5004846987" evidence="9">
    <location>
        <begin position="29"/>
        <end position="224"/>
    </location>
</feature>
<keyword evidence="6" id="KW-0572">Peptidoglycan-anchor</keyword>
<keyword evidence="4 9" id="KW-0732">Signal</keyword>
<evidence type="ECO:0000256" key="7">
    <source>
        <dbReference type="SAM" id="MobiDB-lite"/>
    </source>
</evidence>
<gene>
    <name evidence="11" type="ORF">JCM9152_2491</name>
</gene>
<dbReference type="GO" id="GO:0015886">
    <property type="term" value="P:heme transport"/>
    <property type="evidence" value="ECO:0007669"/>
    <property type="project" value="InterPro"/>
</dbReference>
<dbReference type="SMART" id="SM00725">
    <property type="entry name" value="NEAT"/>
    <property type="match status" value="1"/>
</dbReference>
<dbReference type="AlphaFoldDB" id="W4QHC6"/>
<keyword evidence="3" id="KW-0964">Secreted</keyword>